<evidence type="ECO:0000256" key="8">
    <source>
        <dbReference type="ARBA" id="ARBA00023315"/>
    </source>
</evidence>
<sequence>MAPLAHRLAAAPAWLRRAIACLAGATGALALPPLGLFPALVVAMTVAVWLLDAERLRRAGAGMLRPSLITGWWFGFGYFVAGLWWLGAAFLVEADEFAWALPLGVIGLPALLALFPAAGFALAGWLWRPYPGRILAFAGALGLCDYLRGVLFTGFPWNTWGMALGAHLPTAQIASVVGLYGLGVLAVAIAAAPAALDIDWRAAARRARTCALLPPLLAAATLAALFIYGEMRIPAGPAATVSGVKLRVAQPGITQDTAVFNWENREKILNHYVRLTEGAGVAPLATSGVTHVFWPESAFPFLLADSPDALRVIGDMLPPGAVLVTGAARGEGNTPGGRPERYYNSMQVVDHAGRIVDFYDKSRLVPFGEYLPFGGVLDALGLRQFVHVPGGFTAGRPGGGLTVPGLPPVTPLICYEAIFPGHGAPRRREGVIVNVTNDGWFGDTPGPWQHFAQARLRAIESGLPLIRAANTGISAVLDPWGRTVAMLPPGETGFIDSALPQAISTTIYTRLGNFFFAFLLIFCFSLSAPSLKLGGRRHGRQDVRS</sequence>
<dbReference type="GO" id="GO:0016746">
    <property type="term" value="F:acyltransferase activity"/>
    <property type="evidence" value="ECO:0007669"/>
    <property type="project" value="UniProtKB-KW"/>
</dbReference>
<comment type="similarity">
    <text evidence="2 9">Belongs to the CN hydrolase family. Apolipoprotein N-acyltransferase subfamily.</text>
</comment>
<keyword evidence="4 9" id="KW-0808">Transferase</keyword>
<dbReference type="Pfam" id="PF20154">
    <property type="entry name" value="LNT_N"/>
    <property type="match status" value="1"/>
</dbReference>
<organism evidence="11 12">
    <name type="scientific">Camelimonas abortus</name>
    <dbReference type="NCBI Taxonomy" id="1017184"/>
    <lineage>
        <taxon>Bacteria</taxon>
        <taxon>Pseudomonadati</taxon>
        <taxon>Pseudomonadota</taxon>
        <taxon>Alphaproteobacteria</taxon>
        <taxon>Hyphomicrobiales</taxon>
        <taxon>Chelatococcaceae</taxon>
        <taxon>Camelimonas</taxon>
    </lineage>
</organism>
<dbReference type="RefSeq" id="WP_376831870.1">
    <property type="nucleotide sequence ID" value="NZ_JBHLWR010000006.1"/>
</dbReference>
<comment type="subcellular location">
    <subcellularLocation>
        <location evidence="1 9">Cell membrane</location>
        <topology evidence="1 9">Multi-pass membrane protein</topology>
    </subcellularLocation>
</comment>
<dbReference type="HAMAP" id="MF_01148">
    <property type="entry name" value="Lnt"/>
    <property type="match status" value="1"/>
</dbReference>
<feature type="transmembrane region" description="Helical" evidence="9">
    <location>
        <begin position="72"/>
        <end position="92"/>
    </location>
</feature>
<keyword evidence="3 9" id="KW-1003">Cell membrane</keyword>
<gene>
    <name evidence="9 11" type="primary">lnt</name>
    <name evidence="11" type="ORF">ACFOEX_03215</name>
</gene>
<feature type="domain" description="CN hydrolase" evidence="10">
    <location>
        <begin position="249"/>
        <end position="501"/>
    </location>
</feature>
<keyword evidence="5 9" id="KW-0812">Transmembrane</keyword>
<evidence type="ECO:0000256" key="9">
    <source>
        <dbReference type="HAMAP-Rule" id="MF_01148"/>
    </source>
</evidence>
<dbReference type="NCBIfam" id="TIGR00546">
    <property type="entry name" value="lnt"/>
    <property type="match status" value="1"/>
</dbReference>
<dbReference type="PANTHER" id="PTHR38686:SF1">
    <property type="entry name" value="APOLIPOPROTEIN N-ACYLTRANSFERASE"/>
    <property type="match status" value="1"/>
</dbReference>
<dbReference type="EMBL" id="JBHRUV010000017">
    <property type="protein sequence ID" value="MFC3265373.1"/>
    <property type="molecule type" value="Genomic_DNA"/>
</dbReference>
<protein>
    <recommendedName>
        <fullName evidence="9">Apolipoprotein N-acyltransferase</fullName>
        <shortName evidence="9">ALP N-acyltransferase</shortName>
        <ecNumber evidence="9">2.3.1.269</ecNumber>
    </recommendedName>
</protein>
<dbReference type="InterPro" id="IPR045378">
    <property type="entry name" value="LNT_N"/>
</dbReference>
<evidence type="ECO:0000313" key="11">
    <source>
        <dbReference type="EMBL" id="MFC3265373.1"/>
    </source>
</evidence>
<feature type="transmembrane region" description="Helical" evidence="9">
    <location>
        <begin position="177"/>
        <end position="198"/>
    </location>
</feature>
<keyword evidence="8 9" id="KW-0012">Acyltransferase</keyword>
<evidence type="ECO:0000256" key="3">
    <source>
        <dbReference type="ARBA" id="ARBA00022475"/>
    </source>
</evidence>
<feature type="transmembrane region" description="Helical" evidence="9">
    <location>
        <begin position="98"/>
        <end position="127"/>
    </location>
</feature>
<evidence type="ECO:0000256" key="2">
    <source>
        <dbReference type="ARBA" id="ARBA00010065"/>
    </source>
</evidence>
<dbReference type="EC" id="2.3.1.269" evidence="9"/>
<dbReference type="InterPro" id="IPR036526">
    <property type="entry name" value="C-N_Hydrolase_sf"/>
</dbReference>
<evidence type="ECO:0000256" key="1">
    <source>
        <dbReference type="ARBA" id="ARBA00004651"/>
    </source>
</evidence>
<dbReference type="InterPro" id="IPR004563">
    <property type="entry name" value="Apolipo_AcylTrfase"/>
</dbReference>
<dbReference type="Pfam" id="PF00795">
    <property type="entry name" value="CN_hydrolase"/>
    <property type="match status" value="1"/>
</dbReference>
<evidence type="ECO:0000259" key="10">
    <source>
        <dbReference type="PROSITE" id="PS50263"/>
    </source>
</evidence>
<evidence type="ECO:0000256" key="7">
    <source>
        <dbReference type="ARBA" id="ARBA00023136"/>
    </source>
</evidence>
<comment type="caution">
    <text evidence="11">The sequence shown here is derived from an EMBL/GenBank/DDBJ whole genome shotgun (WGS) entry which is preliminary data.</text>
</comment>
<name>A0ABV7LCA8_9HYPH</name>
<evidence type="ECO:0000256" key="4">
    <source>
        <dbReference type="ARBA" id="ARBA00022679"/>
    </source>
</evidence>
<dbReference type="SUPFAM" id="SSF56317">
    <property type="entry name" value="Carbon-nitrogen hydrolase"/>
    <property type="match status" value="1"/>
</dbReference>
<keyword evidence="6 9" id="KW-1133">Transmembrane helix</keyword>
<keyword evidence="7 9" id="KW-0472">Membrane</keyword>
<keyword evidence="12" id="KW-1185">Reference proteome</keyword>
<evidence type="ECO:0000256" key="5">
    <source>
        <dbReference type="ARBA" id="ARBA00022692"/>
    </source>
</evidence>
<comment type="pathway">
    <text evidence="9">Protein modification; lipoprotein biosynthesis (N-acyl transfer).</text>
</comment>
<accession>A0ABV7LCA8</accession>
<dbReference type="InterPro" id="IPR003010">
    <property type="entry name" value="C-N_Hydrolase"/>
</dbReference>
<feature type="transmembrane region" description="Helical" evidence="9">
    <location>
        <begin position="134"/>
        <end position="157"/>
    </location>
</feature>
<proteinExistence type="inferred from homology"/>
<feature type="transmembrane region" description="Helical" evidence="9">
    <location>
        <begin position="30"/>
        <end position="51"/>
    </location>
</feature>
<comment type="function">
    <text evidence="9">Catalyzes the phospholipid dependent N-acylation of the N-terminal cysteine of apolipoprotein, the last step in lipoprotein maturation.</text>
</comment>
<evidence type="ECO:0000256" key="6">
    <source>
        <dbReference type="ARBA" id="ARBA00022989"/>
    </source>
</evidence>
<dbReference type="PANTHER" id="PTHR38686">
    <property type="entry name" value="APOLIPOPROTEIN N-ACYLTRANSFERASE"/>
    <property type="match status" value="1"/>
</dbReference>
<feature type="transmembrane region" description="Helical" evidence="9">
    <location>
        <begin position="210"/>
        <end position="229"/>
    </location>
</feature>
<evidence type="ECO:0000313" key="12">
    <source>
        <dbReference type="Proteomes" id="UP001595536"/>
    </source>
</evidence>
<dbReference type="Gene3D" id="3.60.110.10">
    <property type="entry name" value="Carbon-nitrogen hydrolase"/>
    <property type="match status" value="1"/>
</dbReference>
<feature type="transmembrane region" description="Helical" evidence="9">
    <location>
        <begin position="511"/>
        <end position="531"/>
    </location>
</feature>
<reference evidence="12" key="1">
    <citation type="journal article" date="2019" name="Int. J. Syst. Evol. Microbiol.">
        <title>The Global Catalogue of Microorganisms (GCM) 10K type strain sequencing project: providing services to taxonomists for standard genome sequencing and annotation.</title>
        <authorList>
            <consortium name="The Broad Institute Genomics Platform"/>
            <consortium name="The Broad Institute Genome Sequencing Center for Infectious Disease"/>
            <person name="Wu L."/>
            <person name="Ma J."/>
        </authorList>
    </citation>
    <scope>NUCLEOTIDE SEQUENCE [LARGE SCALE GENOMIC DNA]</scope>
    <source>
        <strain evidence="12">CCM 7941</strain>
    </source>
</reference>
<dbReference type="Proteomes" id="UP001595536">
    <property type="component" value="Unassembled WGS sequence"/>
</dbReference>
<dbReference type="PROSITE" id="PS50263">
    <property type="entry name" value="CN_HYDROLASE"/>
    <property type="match status" value="1"/>
</dbReference>
<dbReference type="CDD" id="cd07571">
    <property type="entry name" value="ALP_N-acyl_transferase"/>
    <property type="match status" value="1"/>
</dbReference>
<comment type="catalytic activity">
    <reaction evidence="9">
        <text>N-terminal S-1,2-diacyl-sn-glyceryl-L-cysteinyl-[lipoprotein] + a glycerophospholipid = N-acyl-S-1,2-diacyl-sn-glyceryl-L-cysteinyl-[lipoprotein] + a 2-acyl-sn-glycero-3-phospholipid + H(+)</text>
        <dbReference type="Rhea" id="RHEA:48228"/>
        <dbReference type="Rhea" id="RHEA-COMP:14681"/>
        <dbReference type="Rhea" id="RHEA-COMP:14684"/>
        <dbReference type="ChEBI" id="CHEBI:15378"/>
        <dbReference type="ChEBI" id="CHEBI:136912"/>
        <dbReference type="ChEBI" id="CHEBI:140656"/>
        <dbReference type="ChEBI" id="CHEBI:140657"/>
        <dbReference type="ChEBI" id="CHEBI:140660"/>
        <dbReference type="EC" id="2.3.1.269"/>
    </reaction>
</comment>